<dbReference type="Proteomes" id="UP000612855">
    <property type="component" value="Unassembled WGS sequence"/>
</dbReference>
<keyword evidence="2" id="KW-0732">Signal</keyword>
<protein>
    <recommendedName>
        <fullName evidence="5">VPLPA-CTERM protein sorting domain-containing protein</fullName>
    </recommendedName>
</protein>
<keyword evidence="4" id="KW-1185">Reference proteome</keyword>
<feature type="chain" id="PRO_5037479145" description="VPLPA-CTERM protein sorting domain-containing protein" evidence="2">
    <location>
        <begin position="30"/>
        <end position="340"/>
    </location>
</feature>
<dbReference type="AlphaFoldDB" id="A0A916ZZV5"/>
<evidence type="ECO:0000256" key="1">
    <source>
        <dbReference type="SAM" id="Phobius"/>
    </source>
</evidence>
<reference evidence="4" key="1">
    <citation type="journal article" date="2019" name="Int. J. Syst. Evol. Microbiol.">
        <title>The Global Catalogue of Microorganisms (GCM) 10K type strain sequencing project: providing services to taxonomists for standard genome sequencing and annotation.</title>
        <authorList>
            <consortium name="The Broad Institute Genomics Platform"/>
            <consortium name="The Broad Institute Genome Sequencing Center for Infectious Disease"/>
            <person name="Wu L."/>
            <person name="Ma J."/>
        </authorList>
    </citation>
    <scope>NUCLEOTIDE SEQUENCE [LARGE SCALE GENOMIC DNA]</scope>
    <source>
        <strain evidence="4">CGMCC 1.12664</strain>
    </source>
</reference>
<evidence type="ECO:0000256" key="2">
    <source>
        <dbReference type="SAM" id="SignalP"/>
    </source>
</evidence>
<dbReference type="EMBL" id="BMFJ01000001">
    <property type="protein sequence ID" value="GGE20287.1"/>
    <property type="molecule type" value="Genomic_DNA"/>
</dbReference>
<proteinExistence type="predicted"/>
<name>A0A916ZZV5_9RHOB</name>
<sequence>MFLNMNVRFLVLSASAMPAVALVPTTAEATSISLGISGGYAAFSEKYVGTEENPDAFEADLIGSAVIDDFYNGASESEPVNGEVRGSFIENNDLYFTNGAAYASADTAKGELKAGVSSTVDGKAVDVAGGYDSLSVNNGDEGAIGNGASAKLREVFTLTGSGTATFSALVDFDWEGDIYFNAYITGRNLSTGAFLSPEADQSINFFSEPIFSGIHSGSVVDRLISLSFDVDGALGDQYEITWNLGGFSYASDYCSIGDICGDGSSVQSSTFDAAHTANIFFSGSPGLNVVSNSSGFLAESEYQTYQPTDIGAVPLPATGVLLLAGVFGIGAAGRKRRAAA</sequence>
<organism evidence="3 4">
    <name type="scientific">Primorskyibacter flagellatus</name>
    <dbReference type="NCBI Taxonomy" id="1387277"/>
    <lineage>
        <taxon>Bacteria</taxon>
        <taxon>Pseudomonadati</taxon>
        <taxon>Pseudomonadota</taxon>
        <taxon>Alphaproteobacteria</taxon>
        <taxon>Rhodobacterales</taxon>
        <taxon>Roseobacteraceae</taxon>
        <taxon>Primorskyibacter</taxon>
    </lineage>
</organism>
<gene>
    <name evidence="3" type="ORF">GCM10011360_06220</name>
</gene>
<evidence type="ECO:0008006" key="5">
    <source>
        <dbReference type="Google" id="ProtNLM"/>
    </source>
</evidence>
<accession>A0A916ZZV5</accession>
<evidence type="ECO:0000313" key="4">
    <source>
        <dbReference type="Proteomes" id="UP000612855"/>
    </source>
</evidence>
<evidence type="ECO:0000313" key="3">
    <source>
        <dbReference type="EMBL" id="GGE20287.1"/>
    </source>
</evidence>
<comment type="caution">
    <text evidence="3">The sequence shown here is derived from an EMBL/GenBank/DDBJ whole genome shotgun (WGS) entry which is preliminary data.</text>
</comment>
<feature type="transmembrane region" description="Helical" evidence="1">
    <location>
        <begin position="313"/>
        <end position="333"/>
    </location>
</feature>
<keyword evidence="1" id="KW-0472">Membrane</keyword>
<dbReference type="RefSeq" id="WP_188476166.1">
    <property type="nucleotide sequence ID" value="NZ_BMFJ01000001.1"/>
</dbReference>
<feature type="signal peptide" evidence="2">
    <location>
        <begin position="1"/>
        <end position="29"/>
    </location>
</feature>
<keyword evidence="1" id="KW-1133">Transmembrane helix</keyword>
<keyword evidence="1" id="KW-0812">Transmembrane</keyword>